<accession>A0A3R9PFF4</accession>
<evidence type="ECO:0000313" key="3">
    <source>
        <dbReference type="Proteomes" id="UP000277582"/>
    </source>
</evidence>
<comment type="caution">
    <text evidence="2">The sequence shown here is derived from an EMBL/GenBank/DDBJ whole genome shotgun (WGS) entry which is preliminary data.</text>
</comment>
<evidence type="ECO:0000259" key="1">
    <source>
        <dbReference type="Pfam" id="PF00535"/>
    </source>
</evidence>
<dbReference type="GO" id="GO:0006487">
    <property type="term" value="P:protein N-linked glycosylation"/>
    <property type="evidence" value="ECO:0007669"/>
    <property type="project" value="TreeGrafter"/>
</dbReference>
<name>A0A3R9PFF4_9CREN</name>
<keyword evidence="2" id="KW-0808">Transferase</keyword>
<dbReference type="InterPro" id="IPR029044">
    <property type="entry name" value="Nucleotide-diphossugar_trans"/>
</dbReference>
<keyword evidence="3" id="KW-1185">Reference proteome</keyword>
<dbReference type="AlphaFoldDB" id="A0A3R9PFF4"/>
<dbReference type="SUPFAM" id="SSF53448">
    <property type="entry name" value="Nucleotide-diphospho-sugar transferases"/>
    <property type="match status" value="1"/>
</dbReference>
<sequence length="273" mass="31134">MKGNLSGNEMRPELSLVIPAYNEEKRITTRIQNLIKYFDRALGEYELLVIADGCTDKTPDAVSEYTNNNPRVRLFVFPERLGKGGAIIEGFKLAKGDAIVIADADDSVPPEEILKLVREAEDQDVVIGSRYTRDSKLPMREPFLRYFLGRSFNALTKLMFWRLRGIADTQCGAKVVKRYVADKILGDLFITGFAIDVNLIYSAMRRGFKVKEVGITYTHIEHESKVSKALAKLVLGMFFSLIKLRLYYSRFRPVLDTKTMRKISSFLWNLTKA</sequence>
<reference evidence="2 3" key="1">
    <citation type="submission" date="2018-10" db="EMBL/GenBank/DDBJ databases">
        <title>Co-occurring genomic capacity for anaerobic methane metabolism and dissimilatory sulfite reduction discovered in the Korarchaeota.</title>
        <authorList>
            <person name="Mckay L.J."/>
            <person name="Dlakic M."/>
            <person name="Fields M.W."/>
            <person name="Delmont T.O."/>
            <person name="Eren A.M."/>
            <person name="Jay Z.J."/>
            <person name="Klingelsmith K.B."/>
            <person name="Rusch D.B."/>
            <person name="Inskeep W.P."/>
        </authorList>
    </citation>
    <scope>NUCLEOTIDE SEQUENCE [LARGE SCALE GENOMIC DNA]</scope>
    <source>
        <strain evidence="2 3">MDKW</strain>
    </source>
</reference>
<dbReference type="EMBL" id="RCOS01000083">
    <property type="protein sequence ID" value="RSN74928.1"/>
    <property type="molecule type" value="Genomic_DNA"/>
</dbReference>
<gene>
    <name evidence="2" type="ORF">D6D85_07235</name>
</gene>
<dbReference type="Pfam" id="PF00535">
    <property type="entry name" value="Glycos_transf_2"/>
    <property type="match status" value="1"/>
</dbReference>
<dbReference type="Gene3D" id="3.90.550.10">
    <property type="entry name" value="Spore Coat Polysaccharide Biosynthesis Protein SpsA, Chain A"/>
    <property type="match status" value="1"/>
</dbReference>
<dbReference type="Proteomes" id="UP000277582">
    <property type="component" value="Unassembled WGS sequence"/>
</dbReference>
<evidence type="ECO:0000313" key="2">
    <source>
        <dbReference type="EMBL" id="RSN74928.1"/>
    </source>
</evidence>
<proteinExistence type="predicted"/>
<protein>
    <submittedName>
        <fullName evidence="2">Glycosyltransferase</fullName>
    </submittedName>
</protein>
<feature type="domain" description="Glycosyltransferase 2-like" evidence="1">
    <location>
        <begin position="15"/>
        <end position="184"/>
    </location>
</feature>
<dbReference type="InterPro" id="IPR001173">
    <property type="entry name" value="Glyco_trans_2-like"/>
</dbReference>
<dbReference type="PANTHER" id="PTHR10859:SF91">
    <property type="entry name" value="DOLICHYL-PHOSPHATE BETA-GLUCOSYLTRANSFERASE"/>
    <property type="match status" value="1"/>
</dbReference>
<dbReference type="GO" id="GO:0016740">
    <property type="term" value="F:transferase activity"/>
    <property type="evidence" value="ECO:0007669"/>
    <property type="project" value="UniProtKB-KW"/>
</dbReference>
<organism evidence="2 3">
    <name type="scientific">Candidatus Methanodesulfokora washburnensis</name>
    <dbReference type="NCBI Taxonomy" id="2478471"/>
    <lineage>
        <taxon>Archaea</taxon>
        <taxon>Thermoproteota</taxon>
        <taxon>Candidatus Korarchaeia</taxon>
        <taxon>Candidatus Korarchaeia incertae sedis</taxon>
        <taxon>Candidatus Methanodesulfokora</taxon>
    </lineage>
</organism>
<dbReference type="PANTHER" id="PTHR10859">
    <property type="entry name" value="GLYCOSYL TRANSFERASE"/>
    <property type="match status" value="1"/>
</dbReference>